<dbReference type="RefSeq" id="WP_128768577.1">
    <property type="nucleotide sequence ID" value="NZ_RXOC01000003.1"/>
</dbReference>
<proteinExistence type="predicted"/>
<reference evidence="1 2" key="1">
    <citation type="submission" date="2018-12" db="EMBL/GenBank/DDBJ databases">
        <title>The Draft Genome Sequence of the Soil Bacterium Pedobacter tournemirensis R1.</title>
        <authorList>
            <person name="He J."/>
        </authorList>
    </citation>
    <scope>NUCLEOTIDE SEQUENCE [LARGE SCALE GENOMIC DNA]</scope>
    <source>
        <strain evidence="1 2">R1</strain>
    </source>
</reference>
<name>A0A4V1KIN7_9SPHI</name>
<sequence length="529" mass="57199">MKITLKPLIGILMLVTSLISCKKDDSGPSTGALTAKDLIYNLATKNFNPDTALTAEVTSSGAVNIVYCYLVRSNVQDSLIFIGKPDQKDAKDYTFHISASKLPFSSIKKVRGVKVMVKQDDNSSYEGFVKIDIYDPSKPFLTDFPVSLSPDLNGGTTAITGKITSESGIAKVDVYDDYQTEGTFALVESIPLSGSKDYNVNFAYTYRKAAQHIKVSATDIFGQVMETVIDMPVDINNFKPKFADFPATVTPNVSGGTTNVTGKITSITGLAKVEVYDDFEGSYTLVQSIADLNNSKDYAFSYNYLFRKRAKNLRIVATDSDNLPSEIIIPLNVTYLTEVYRDVVMSSQTAETPGSFFDVSTGAVFGNCAVSGNESKLDFLIYSSTAGVLSFYSPTNTSSAASNYKCSGVSWVPVTANLKATRFRVLVPTTAGNTVADNIYALYNAGNIDNLDDNLFTGISVPGSSSTKYDAVAAPASNIFNVTSAYLLWLRIPQANGSSKNCLLRVKEVNINATTPGLSTIKFDIIVQK</sequence>
<dbReference type="AlphaFoldDB" id="A0A4V1KIN7"/>
<dbReference type="EMBL" id="RXOC01000003">
    <property type="protein sequence ID" value="RXF71332.1"/>
    <property type="molecule type" value="Genomic_DNA"/>
</dbReference>
<dbReference type="PROSITE" id="PS51257">
    <property type="entry name" value="PROKAR_LIPOPROTEIN"/>
    <property type="match status" value="1"/>
</dbReference>
<gene>
    <name evidence="1" type="ORF">EKH83_06495</name>
</gene>
<evidence type="ECO:0000313" key="1">
    <source>
        <dbReference type="EMBL" id="RXF71332.1"/>
    </source>
</evidence>
<evidence type="ECO:0000313" key="2">
    <source>
        <dbReference type="Proteomes" id="UP000290848"/>
    </source>
</evidence>
<comment type="caution">
    <text evidence="1">The sequence shown here is derived from an EMBL/GenBank/DDBJ whole genome shotgun (WGS) entry which is preliminary data.</text>
</comment>
<dbReference type="Proteomes" id="UP000290848">
    <property type="component" value="Unassembled WGS sequence"/>
</dbReference>
<protein>
    <submittedName>
        <fullName evidence="1">Uncharacterized protein</fullName>
    </submittedName>
</protein>
<organism evidence="1 2">
    <name type="scientific">Arcticibacter tournemirensis</name>
    <dbReference type="NCBI Taxonomy" id="699437"/>
    <lineage>
        <taxon>Bacteria</taxon>
        <taxon>Pseudomonadati</taxon>
        <taxon>Bacteroidota</taxon>
        <taxon>Sphingobacteriia</taxon>
        <taxon>Sphingobacteriales</taxon>
        <taxon>Sphingobacteriaceae</taxon>
        <taxon>Arcticibacter</taxon>
    </lineage>
</organism>
<accession>A0A4V1KIN7</accession>